<keyword evidence="8" id="KW-0106">Calcium</keyword>
<keyword evidence="6" id="KW-0479">Metal-binding</keyword>
<dbReference type="CDD" id="cd11317">
    <property type="entry name" value="AmyAc_bac_euk_AmyA"/>
    <property type="match status" value="1"/>
</dbReference>
<feature type="chain" id="PRO_5024270287" description="Alpha-amylase" evidence="13">
    <location>
        <begin position="38"/>
        <end position="678"/>
    </location>
</feature>
<evidence type="ECO:0000256" key="12">
    <source>
        <dbReference type="RuleBase" id="RU361134"/>
    </source>
</evidence>
<evidence type="ECO:0000256" key="2">
    <source>
        <dbReference type="ARBA" id="ARBA00001913"/>
    </source>
</evidence>
<dbReference type="SUPFAM" id="SSF51011">
    <property type="entry name" value="Glycosyl hydrolase domain"/>
    <property type="match status" value="1"/>
</dbReference>
<dbReference type="Gene3D" id="2.60.40.1180">
    <property type="entry name" value="Golgi alpha-mannosidase II"/>
    <property type="match status" value="1"/>
</dbReference>
<keyword evidence="7 12" id="KW-0378">Hydrolase</keyword>
<evidence type="ECO:0000256" key="3">
    <source>
        <dbReference type="ARBA" id="ARBA00008061"/>
    </source>
</evidence>
<evidence type="ECO:0000256" key="10">
    <source>
        <dbReference type="ARBA" id="ARBA00023295"/>
    </source>
</evidence>
<gene>
    <name evidence="16" type="ORF">CWC19_21125</name>
    <name evidence="17" type="ORF">CWC20_13075</name>
</gene>
<dbReference type="SMART" id="SM00642">
    <property type="entry name" value="Aamy"/>
    <property type="match status" value="1"/>
</dbReference>
<dbReference type="Proteomes" id="UP000307164">
    <property type="component" value="Unassembled WGS sequence"/>
</dbReference>
<evidence type="ECO:0000313" key="16">
    <source>
        <dbReference type="EMBL" id="TMO60549.1"/>
    </source>
</evidence>
<sequence length="678" mass="74721">MTTLLRTRLPQNIRSRAAKYLFVSGATLMNLSGAAAAQPTTFVHLFEWSWPDIAHECEAFLGPNGYAAVQVSPPNEHIVGDTWWTRYQPVSYQLQSRGGNEQQFKDMVQRCKRAGVDIYVDAVINHMAAGSGQGVAGSTFSYKHFPMYSEQDFHSTCAINGSDYGNNAWRVQHCELVGLADLDTDSTYVQSQLSGYLNRLVDTGVAGFRLDASKHMPASDIASILANVTGTPLVFQEVIDQGFEAVGAREYFNNGLVTEFKYTTKLGETFKSGKLAWLSNFGEPWGLMPSDKAVVFIDNHDNQRGHGGAGNVVTYADGRLYDLANVFMLAFPYGYPKVMSSFEFNGDTDAGAPSLSVHQNGQLNCTAQQWQCEHRNPYISGAVAFRNNTVSAWHVNHWWDNGANQIAFSRGDQGFVAINRENNILRAALQTGLEPGVYCDTLTGKLSDDKSYCTGEQLRVNENGFAEIAVAPMSALAVHHQAKLEQDQAPTTKQRTVIFIQANTSSGQDLFIRGGIDHNYARELGTDCGVDPFACALSMTHNNLNNPTTKGWKAGDSHLDWGGVQAEQGAGAQGTPLDWTTNDWPRSWGAERTVAKDGFGVSPLNTFGAHYWMLDVQLDCEQTVNGWFEVKAFIKNGQGWENDITQAQAPYPSNNHFAQCGKINIFEFGKNSAQYERF</sequence>
<feature type="domain" description="Glycosyl hydrolase family 13 catalytic" evidence="15">
    <location>
        <begin position="40"/>
        <end position="386"/>
    </location>
</feature>
<dbReference type="Pfam" id="PF02806">
    <property type="entry name" value="Alpha-amylase_C"/>
    <property type="match status" value="1"/>
</dbReference>
<dbReference type="PRINTS" id="PR00110">
    <property type="entry name" value="ALPHAAMYLASE"/>
</dbReference>
<dbReference type="PANTHER" id="PTHR43447">
    <property type="entry name" value="ALPHA-AMYLASE"/>
    <property type="match status" value="1"/>
</dbReference>
<dbReference type="InterPro" id="IPR017853">
    <property type="entry name" value="GH"/>
</dbReference>
<reference evidence="16" key="3">
    <citation type="submission" date="2019-09" db="EMBL/GenBank/DDBJ databases">
        <title>Co-occurence of chitin degradation, pigmentation and bioactivity in marine Pseudoalteromonas.</title>
        <authorList>
            <person name="Sonnenschein E.C."/>
            <person name="Bech P.K."/>
        </authorList>
    </citation>
    <scope>NUCLEOTIDE SEQUENCE</scope>
    <source>
        <strain evidence="16">S3790</strain>
    </source>
</reference>
<dbReference type="GO" id="GO:0046872">
    <property type="term" value="F:metal ion binding"/>
    <property type="evidence" value="ECO:0007669"/>
    <property type="project" value="UniProtKB-KW"/>
</dbReference>
<evidence type="ECO:0000256" key="13">
    <source>
        <dbReference type="SAM" id="SignalP"/>
    </source>
</evidence>
<dbReference type="InterPro" id="IPR006048">
    <property type="entry name" value="A-amylase/branching_C"/>
</dbReference>
<evidence type="ECO:0000313" key="18">
    <source>
        <dbReference type="Proteomes" id="UP000307164"/>
    </source>
</evidence>
<dbReference type="OrthoDB" id="9805159at2"/>
<dbReference type="Proteomes" id="UP000307217">
    <property type="component" value="Unassembled WGS sequence"/>
</dbReference>
<keyword evidence="10 12" id="KW-0326">Glycosidase</keyword>
<organism evidence="16 19">
    <name type="scientific">Pseudoalteromonas aurantia</name>
    <dbReference type="NCBI Taxonomy" id="43654"/>
    <lineage>
        <taxon>Bacteria</taxon>
        <taxon>Pseudomonadati</taxon>
        <taxon>Pseudomonadota</taxon>
        <taxon>Gammaproteobacteria</taxon>
        <taxon>Alteromonadales</taxon>
        <taxon>Pseudoalteromonadaceae</taxon>
        <taxon>Pseudoalteromonas</taxon>
    </lineage>
</organism>
<dbReference type="InterPro" id="IPR006047">
    <property type="entry name" value="GH13_cat_dom"/>
</dbReference>
<reference evidence="18 19" key="1">
    <citation type="submission" date="2018-01" db="EMBL/GenBank/DDBJ databases">
        <authorList>
            <person name="Paulsen S."/>
            <person name="Gram L.K."/>
        </authorList>
    </citation>
    <scope>NUCLEOTIDE SEQUENCE [LARGE SCALE GENOMIC DNA]</scope>
    <source>
        <strain evidence="16 19">S3790</strain>
        <strain evidence="17 18">S3895</strain>
    </source>
</reference>
<dbReference type="RefSeq" id="WP_138593832.1">
    <property type="nucleotide sequence ID" value="NZ_PNBW01000059.1"/>
</dbReference>
<evidence type="ECO:0000256" key="11">
    <source>
        <dbReference type="RuleBase" id="RU003615"/>
    </source>
</evidence>
<dbReference type="Pfam" id="PF00128">
    <property type="entry name" value="Alpha-amylase"/>
    <property type="match status" value="1"/>
</dbReference>
<evidence type="ECO:0000313" key="17">
    <source>
        <dbReference type="EMBL" id="TMO73504.1"/>
    </source>
</evidence>
<evidence type="ECO:0000256" key="4">
    <source>
        <dbReference type="ARBA" id="ARBA00012595"/>
    </source>
</evidence>
<evidence type="ECO:0000256" key="6">
    <source>
        <dbReference type="ARBA" id="ARBA00022723"/>
    </source>
</evidence>
<dbReference type="InterPro" id="IPR031319">
    <property type="entry name" value="A-amylase_C"/>
</dbReference>
<evidence type="ECO:0000256" key="8">
    <source>
        <dbReference type="ARBA" id="ARBA00022837"/>
    </source>
</evidence>
<dbReference type="InterPro" id="IPR006046">
    <property type="entry name" value="Alpha_amylase"/>
</dbReference>
<keyword evidence="18" id="KW-1185">Reference proteome</keyword>
<dbReference type="EMBL" id="PNBW01000059">
    <property type="protein sequence ID" value="TMO73504.1"/>
    <property type="molecule type" value="Genomic_DNA"/>
</dbReference>
<keyword evidence="9 12" id="KW-0119">Carbohydrate metabolism</keyword>
<proteinExistence type="inferred from homology"/>
<evidence type="ECO:0000259" key="14">
    <source>
        <dbReference type="SMART" id="SM00632"/>
    </source>
</evidence>
<evidence type="ECO:0000259" key="15">
    <source>
        <dbReference type="SMART" id="SM00642"/>
    </source>
</evidence>
<evidence type="ECO:0000256" key="7">
    <source>
        <dbReference type="ARBA" id="ARBA00022801"/>
    </source>
</evidence>
<dbReference type="Gene3D" id="3.20.20.80">
    <property type="entry name" value="Glycosidases"/>
    <property type="match status" value="1"/>
</dbReference>
<comment type="catalytic activity">
    <reaction evidence="1 12">
        <text>Endohydrolysis of (1-&gt;4)-alpha-D-glucosidic linkages in polysaccharides containing three or more (1-&gt;4)-alpha-linked D-glucose units.</text>
        <dbReference type="EC" id="3.2.1.1"/>
    </reaction>
</comment>
<dbReference type="SMART" id="SM00632">
    <property type="entry name" value="Aamy_C"/>
    <property type="match status" value="1"/>
</dbReference>
<dbReference type="SUPFAM" id="SSF51445">
    <property type="entry name" value="(Trans)glycosidases"/>
    <property type="match status" value="1"/>
</dbReference>
<comment type="similarity">
    <text evidence="3 11">Belongs to the glycosyl hydrolase 13 family.</text>
</comment>
<feature type="domain" description="Alpha-amylase C-terminal" evidence="14">
    <location>
        <begin position="396"/>
        <end position="483"/>
    </location>
</feature>
<dbReference type="AlphaFoldDB" id="A0A5S3UU55"/>
<dbReference type="GO" id="GO:0004556">
    <property type="term" value="F:alpha-amylase activity"/>
    <property type="evidence" value="ECO:0007669"/>
    <property type="project" value="UniProtKB-UniRule"/>
</dbReference>
<reference evidence="18 19" key="2">
    <citation type="submission" date="2019-06" db="EMBL/GenBank/DDBJ databases">
        <title>Co-occurence of chitin degradation, pigmentation and bioactivity in marine Pseudoalteromonas.</title>
        <authorList>
            <person name="Sonnenschein E.C."/>
            <person name="Bech P.K."/>
        </authorList>
    </citation>
    <scope>NUCLEOTIDE SEQUENCE [LARGE SCALE GENOMIC DNA]</scope>
    <source>
        <strain evidence="19">S3790</strain>
        <strain evidence="17 18">S3895</strain>
    </source>
</reference>
<dbReference type="EMBL" id="PNBX01000197">
    <property type="protein sequence ID" value="TMO60549.1"/>
    <property type="molecule type" value="Genomic_DNA"/>
</dbReference>
<evidence type="ECO:0000256" key="1">
    <source>
        <dbReference type="ARBA" id="ARBA00000548"/>
    </source>
</evidence>
<dbReference type="InterPro" id="IPR013780">
    <property type="entry name" value="Glyco_hydro_b"/>
</dbReference>
<accession>A0A5S3UU55</accession>
<keyword evidence="13" id="KW-0732">Signal</keyword>
<comment type="cofactor">
    <cofactor evidence="2">
        <name>Ca(2+)</name>
        <dbReference type="ChEBI" id="CHEBI:29108"/>
    </cofactor>
</comment>
<dbReference type="GO" id="GO:0005975">
    <property type="term" value="P:carbohydrate metabolic process"/>
    <property type="evidence" value="ECO:0007669"/>
    <property type="project" value="InterPro"/>
</dbReference>
<evidence type="ECO:0000313" key="19">
    <source>
        <dbReference type="Proteomes" id="UP000307217"/>
    </source>
</evidence>
<protein>
    <recommendedName>
        <fullName evidence="5 12">Alpha-amylase</fullName>
        <ecNumber evidence="4 12">3.2.1.1</ecNumber>
    </recommendedName>
</protein>
<comment type="caution">
    <text evidence="16">The sequence shown here is derived from an EMBL/GenBank/DDBJ whole genome shotgun (WGS) entry which is preliminary data.</text>
</comment>
<name>A0A5S3UU55_9GAMM</name>
<evidence type="ECO:0000256" key="5">
    <source>
        <dbReference type="ARBA" id="ARBA00017303"/>
    </source>
</evidence>
<dbReference type="EC" id="3.2.1.1" evidence="4 12"/>
<feature type="signal peptide" evidence="13">
    <location>
        <begin position="1"/>
        <end position="37"/>
    </location>
</feature>
<evidence type="ECO:0000256" key="9">
    <source>
        <dbReference type="ARBA" id="ARBA00023277"/>
    </source>
</evidence>